<protein>
    <submittedName>
        <fullName evidence="1">Uncharacterized protein</fullName>
    </submittedName>
</protein>
<dbReference type="EMBL" id="JAPWDQ010000015">
    <property type="protein sequence ID" value="KAJ5469510.1"/>
    <property type="molecule type" value="Genomic_DNA"/>
</dbReference>
<comment type="caution">
    <text evidence="1">The sequence shown here is derived from an EMBL/GenBank/DDBJ whole genome shotgun (WGS) entry which is preliminary data.</text>
</comment>
<dbReference type="Proteomes" id="UP001148312">
    <property type="component" value="Unassembled WGS sequence"/>
</dbReference>
<dbReference type="AlphaFoldDB" id="A0A9W9WL75"/>
<evidence type="ECO:0000313" key="1">
    <source>
        <dbReference type="EMBL" id="KAJ5469510.1"/>
    </source>
</evidence>
<proteinExistence type="predicted"/>
<keyword evidence="2" id="KW-1185">Reference proteome</keyword>
<reference evidence="1" key="1">
    <citation type="submission" date="2022-12" db="EMBL/GenBank/DDBJ databases">
        <authorList>
            <person name="Petersen C."/>
        </authorList>
    </citation>
    <scope>NUCLEOTIDE SEQUENCE</scope>
    <source>
        <strain evidence="1">IBT 30728</strain>
    </source>
</reference>
<gene>
    <name evidence="1" type="ORF">N7539_009128</name>
</gene>
<dbReference type="GeneID" id="81628973"/>
<dbReference type="RefSeq" id="XP_056786100.1">
    <property type="nucleotide sequence ID" value="XM_056938723.1"/>
</dbReference>
<evidence type="ECO:0000313" key="2">
    <source>
        <dbReference type="Proteomes" id="UP001148312"/>
    </source>
</evidence>
<name>A0A9W9WL75_9EURO</name>
<sequence length="86" mass="9877">MSIMDSTRQWNLYHKARIALLTITPHSLNLSFDKLKSHAVTLDEIKTQSDDTVETVKGRRDGLVNQIKLLKWVSMIYMSHAFCTAI</sequence>
<accession>A0A9W9WL75</accession>
<reference evidence="1" key="2">
    <citation type="journal article" date="2023" name="IMA Fungus">
        <title>Comparative genomic study of the Penicillium genus elucidates a diverse pangenome and 15 lateral gene transfer events.</title>
        <authorList>
            <person name="Petersen C."/>
            <person name="Sorensen T."/>
            <person name="Nielsen M.R."/>
            <person name="Sondergaard T.E."/>
            <person name="Sorensen J.L."/>
            <person name="Fitzpatrick D.A."/>
            <person name="Frisvad J.C."/>
            <person name="Nielsen K.L."/>
        </authorList>
    </citation>
    <scope>NUCLEOTIDE SEQUENCE</scope>
    <source>
        <strain evidence="1">IBT 30728</strain>
    </source>
</reference>
<organism evidence="1 2">
    <name type="scientific">Penicillium diatomitis</name>
    <dbReference type="NCBI Taxonomy" id="2819901"/>
    <lineage>
        <taxon>Eukaryota</taxon>
        <taxon>Fungi</taxon>
        <taxon>Dikarya</taxon>
        <taxon>Ascomycota</taxon>
        <taxon>Pezizomycotina</taxon>
        <taxon>Eurotiomycetes</taxon>
        <taxon>Eurotiomycetidae</taxon>
        <taxon>Eurotiales</taxon>
        <taxon>Aspergillaceae</taxon>
        <taxon>Penicillium</taxon>
    </lineage>
</organism>